<evidence type="ECO:0000256" key="9">
    <source>
        <dbReference type="ARBA" id="ARBA00037847"/>
    </source>
</evidence>
<dbReference type="InterPro" id="IPR008662">
    <property type="entry name" value="TOIP1/2"/>
</dbReference>
<feature type="domain" description="Torsin-1A-interacting protein 1/2 AAA+ activator" evidence="10">
    <location>
        <begin position="2"/>
        <end position="52"/>
    </location>
</feature>
<keyword evidence="7" id="KW-0325">Glycoprotein</keyword>
<reference evidence="11" key="1">
    <citation type="submission" date="2014-11" db="EMBL/GenBank/DDBJ databases">
        <authorList>
            <person name="Amaro Gonzalez C."/>
        </authorList>
    </citation>
    <scope>NUCLEOTIDE SEQUENCE</scope>
</reference>
<organism evidence="11">
    <name type="scientific">Anguilla anguilla</name>
    <name type="common">European freshwater eel</name>
    <name type="synonym">Muraena anguilla</name>
    <dbReference type="NCBI Taxonomy" id="7936"/>
    <lineage>
        <taxon>Eukaryota</taxon>
        <taxon>Metazoa</taxon>
        <taxon>Chordata</taxon>
        <taxon>Craniata</taxon>
        <taxon>Vertebrata</taxon>
        <taxon>Euteleostomi</taxon>
        <taxon>Actinopterygii</taxon>
        <taxon>Neopterygii</taxon>
        <taxon>Teleostei</taxon>
        <taxon>Anguilliformes</taxon>
        <taxon>Anguillidae</taxon>
        <taxon>Anguilla</taxon>
    </lineage>
</organism>
<dbReference type="InterPro" id="IPR046753">
    <property type="entry name" value="TOIP1/2_C"/>
</dbReference>
<evidence type="ECO:0000256" key="4">
    <source>
        <dbReference type="ARBA" id="ARBA00022692"/>
    </source>
</evidence>
<sequence>MVQDHIQYKFLSSAQPPSFDKMDVDKLSGLWSRISHLTLPVAVEGSIEMHGCEI</sequence>
<dbReference type="AlphaFoldDB" id="A0A0E9WU89"/>
<evidence type="ECO:0000256" key="7">
    <source>
        <dbReference type="ARBA" id="ARBA00023180"/>
    </source>
</evidence>
<comment type="subcellular location">
    <subcellularLocation>
        <location evidence="9">Endomembrane system</location>
        <topology evidence="9">Single-pass membrane protein</topology>
    </subcellularLocation>
    <subcellularLocation>
        <location evidence="1">Nucleus envelope</location>
    </subcellularLocation>
</comment>
<dbReference type="Gene3D" id="3.40.50.12190">
    <property type="match status" value="1"/>
</dbReference>
<evidence type="ECO:0000313" key="11">
    <source>
        <dbReference type="EMBL" id="JAH93801.1"/>
    </source>
</evidence>
<dbReference type="Pfam" id="PF05609">
    <property type="entry name" value="LAP1_C"/>
    <property type="match status" value="1"/>
</dbReference>
<evidence type="ECO:0000256" key="6">
    <source>
        <dbReference type="ARBA" id="ARBA00023136"/>
    </source>
</evidence>
<dbReference type="EMBL" id="GBXM01014776">
    <property type="protein sequence ID" value="JAH93801.1"/>
    <property type="molecule type" value="Transcribed_RNA"/>
</dbReference>
<name>A0A0E9WU89_ANGAN</name>
<protein>
    <recommendedName>
        <fullName evidence="10">Torsin-1A-interacting protein 1/2 AAA+ activator domain-containing protein</fullName>
    </recommendedName>
</protein>
<evidence type="ECO:0000256" key="5">
    <source>
        <dbReference type="ARBA" id="ARBA00022989"/>
    </source>
</evidence>
<dbReference type="InterPro" id="IPR038599">
    <property type="entry name" value="LAP1C-like_C_sf"/>
</dbReference>
<accession>A0A0E9WU89</accession>
<keyword evidence="8" id="KW-0539">Nucleus</keyword>
<dbReference type="GO" id="GO:0016020">
    <property type="term" value="C:membrane"/>
    <property type="evidence" value="ECO:0007669"/>
    <property type="project" value="TreeGrafter"/>
</dbReference>
<dbReference type="PANTHER" id="PTHR18843:SF7">
    <property type="entry name" value="LAMINA-ASSOCIATED POLYPEPTIDE 1B ISOFORM 1-RELATED"/>
    <property type="match status" value="1"/>
</dbReference>
<keyword evidence="5" id="KW-1133">Transmembrane helix</keyword>
<dbReference type="GO" id="GO:0061024">
    <property type="term" value="P:membrane organization"/>
    <property type="evidence" value="ECO:0007669"/>
    <property type="project" value="TreeGrafter"/>
</dbReference>
<reference evidence="11" key="2">
    <citation type="journal article" date="2015" name="Fish Shellfish Immunol.">
        <title>Early steps in the European eel (Anguilla anguilla)-Vibrio vulnificus interaction in the gills: Role of the RtxA13 toxin.</title>
        <authorList>
            <person name="Callol A."/>
            <person name="Pajuelo D."/>
            <person name="Ebbesson L."/>
            <person name="Teles M."/>
            <person name="MacKenzie S."/>
            <person name="Amaro C."/>
        </authorList>
    </citation>
    <scope>NUCLEOTIDE SEQUENCE</scope>
</reference>
<evidence type="ECO:0000256" key="1">
    <source>
        <dbReference type="ARBA" id="ARBA00004259"/>
    </source>
</evidence>
<keyword evidence="6" id="KW-0472">Membrane</keyword>
<keyword evidence="4" id="KW-0812">Transmembrane</keyword>
<comment type="similarity">
    <text evidence="2">Belongs to the TOR1AIP family.</text>
</comment>
<dbReference type="PANTHER" id="PTHR18843">
    <property type="entry name" value="TORSIN-1A-INTERACTING PROTEIN"/>
    <property type="match status" value="1"/>
</dbReference>
<evidence type="ECO:0000256" key="3">
    <source>
        <dbReference type="ARBA" id="ARBA00022553"/>
    </source>
</evidence>
<dbReference type="GO" id="GO:0001671">
    <property type="term" value="F:ATPase activator activity"/>
    <property type="evidence" value="ECO:0007669"/>
    <property type="project" value="InterPro"/>
</dbReference>
<evidence type="ECO:0000256" key="2">
    <source>
        <dbReference type="ARBA" id="ARBA00007860"/>
    </source>
</evidence>
<evidence type="ECO:0000256" key="8">
    <source>
        <dbReference type="ARBA" id="ARBA00023242"/>
    </source>
</evidence>
<proteinExistence type="inferred from homology"/>
<evidence type="ECO:0000259" key="10">
    <source>
        <dbReference type="Pfam" id="PF05609"/>
    </source>
</evidence>
<dbReference type="GO" id="GO:0005635">
    <property type="term" value="C:nuclear envelope"/>
    <property type="evidence" value="ECO:0007669"/>
    <property type="project" value="UniProtKB-SubCell"/>
</dbReference>
<keyword evidence="3" id="KW-0597">Phosphoprotein</keyword>